<dbReference type="FunFam" id="3.20.20.70:FF:000024">
    <property type="entry name" value="Indole-3-glycerol phosphate synthase"/>
    <property type="match status" value="1"/>
</dbReference>
<dbReference type="InterPro" id="IPR011060">
    <property type="entry name" value="RibuloseP-bd_barrel"/>
</dbReference>
<dbReference type="Proteomes" id="UP000679179">
    <property type="component" value="Unassembled WGS sequence"/>
</dbReference>
<evidence type="ECO:0000256" key="5">
    <source>
        <dbReference type="ARBA" id="ARBA00022793"/>
    </source>
</evidence>
<dbReference type="InterPro" id="IPR013785">
    <property type="entry name" value="Aldolase_TIM"/>
</dbReference>
<protein>
    <recommendedName>
        <fullName evidence="9">Indole-3-glycerol phosphate synthase</fullName>
        <shortName evidence="9">IGPS</shortName>
        <ecNumber evidence="9">4.1.1.48</ecNumber>
    </recommendedName>
</protein>
<comment type="catalytic activity">
    <reaction evidence="1 9">
        <text>1-(2-carboxyphenylamino)-1-deoxy-D-ribulose 5-phosphate + H(+) = (1S,2R)-1-C-(indol-3-yl)glycerol 3-phosphate + CO2 + H2O</text>
        <dbReference type="Rhea" id="RHEA:23476"/>
        <dbReference type="ChEBI" id="CHEBI:15377"/>
        <dbReference type="ChEBI" id="CHEBI:15378"/>
        <dbReference type="ChEBI" id="CHEBI:16526"/>
        <dbReference type="ChEBI" id="CHEBI:58613"/>
        <dbReference type="ChEBI" id="CHEBI:58866"/>
        <dbReference type="EC" id="4.1.1.48"/>
    </reaction>
</comment>
<comment type="caution">
    <text evidence="11">The sequence shown here is derived from an EMBL/GenBank/DDBJ whole genome shotgun (WGS) entry which is preliminary data.</text>
</comment>
<dbReference type="CDD" id="cd00331">
    <property type="entry name" value="IGPS"/>
    <property type="match status" value="1"/>
</dbReference>
<dbReference type="HAMAP" id="MF_00134_B">
    <property type="entry name" value="IGPS_B"/>
    <property type="match status" value="1"/>
</dbReference>
<evidence type="ECO:0000256" key="2">
    <source>
        <dbReference type="ARBA" id="ARBA00004696"/>
    </source>
</evidence>
<dbReference type="Pfam" id="PF00218">
    <property type="entry name" value="IGPS"/>
    <property type="match status" value="1"/>
</dbReference>
<dbReference type="PANTHER" id="PTHR22854">
    <property type="entry name" value="TRYPTOPHAN BIOSYNTHESIS PROTEIN"/>
    <property type="match status" value="1"/>
</dbReference>
<keyword evidence="6 9" id="KW-0822">Tryptophan biosynthesis</keyword>
<gene>
    <name evidence="9 11" type="primary">trpC</name>
    <name evidence="11" type="ORF">CPJCM30710_24750</name>
</gene>
<feature type="domain" description="Indole-3-glycerol phosphate synthase" evidence="10">
    <location>
        <begin position="3"/>
        <end position="256"/>
    </location>
</feature>
<dbReference type="EMBL" id="BOPZ01000022">
    <property type="protein sequence ID" value="GIM29809.1"/>
    <property type="molecule type" value="Genomic_DNA"/>
</dbReference>
<keyword evidence="5 9" id="KW-0210">Decarboxylase</keyword>
<keyword evidence="8 9" id="KW-0456">Lyase</keyword>
<dbReference type="InterPro" id="IPR001468">
    <property type="entry name" value="Indole-3-GlycerolPSynthase_CS"/>
</dbReference>
<reference evidence="11" key="1">
    <citation type="submission" date="2021-03" db="EMBL/GenBank/DDBJ databases">
        <title>Taxonomic study of Clostridium polyendosporum from meadow-gley soil under rice.</title>
        <authorList>
            <person name="Kobayashi H."/>
            <person name="Tanizawa Y."/>
            <person name="Yagura M."/>
        </authorList>
    </citation>
    <scope>NUCLEOTIDE SEQUENCE</scope>
    <source>
        <strain evidence="11">JCM 30710</strain>
    </source>
</reference>
<evidence type="ECO:0000313" key="11">
    <source>
        <dbReference type="EMBL" id="GIM29809.1"/>
    </source>
</evidence>
<keyword evidence="12" id="KW-1185">Reference proteome</keyword>
<accession>A0A919S1N6</accession>
<comment type="pathway">
    <text evidence="2 9">Amino-acid biosynthesis; L-tryptophan biosynthesis; L-tryptophan from chorismate: step 4/5.</text>
</comment>
<evidence type="ECO:0000256" key="4">
    <source>
        <dbReference type="ARBA" id="ARBA00022605"/>
    </source>
</evidence>
<dbReference type="GO" id="GO:0004425">
    <property type="term" value="F:indole-3-glycerol-phosphate synthase activity"/>
    <property type="evidence" value="ECO:0007669"/>
    <property type="project" value="UniProtKB-UniRule"/>
</dbReference>
<dbReference type="EC" id="4.1.1.48" evidence="9"/>
<dbReference type="RefSeq" id="WP_212904494.1">
    <property type="nucleotide sequence ID" value="NZ_BOPZ01000022.1"/>
</dbReference>
<organism evidence="11 12">
    <name type="scientific">Clostridium polyendosporum</name>
    <dbReference type="NCBI Taxonomy" id="69208"/>
    <lineage>
        <taxon>Bacteria</taxon>
        <taxon>Bacillati</taxon>
        <taxon>Bacillota</taxon>
        <taxon>Clostridia</taxon>
        <taxon>Eubacteriales</taxon>
        <taxon>Clostridiaceae</taxon>
        <taxon>Clostridium</taxon>
    </lineage>
</organism>
<dbReference type="SUPFAM" id="SSF51366">
    <property type="entry name" value="Ribulose-phoshate binding barrel"/>
    <property type="match status" value="1"/>
</dbReference>
<dbReference type="GO" id="GO:0004640">
    <property type="term" value="F:phosphoribosylanthranilate isomerase activity"/>
    <property type="evidence" value="ECO:0007669"/>
    <property type="project" value="TreeGrafter"/>
</dbReference>
<keyword evidence="7 9" id="KW-0057">Aromatic amino acid biosynthesis</keyword>
<comment type="similarity">
    <text evidence="3 9">Belongs to the TrpC family.</text>
</comment>
<evidence type="ECO:0000256" key="3">
    <source>
        <dbReference type="ARBA" id="ARBA00008737"/>
    </source>
</evidence>
<dbReference type="AlphaFoldDB" id="A0A919S1N6"/>
<dbReference type="PANTHER" id="PTHR22854:SF2">
    <property type="entry name" value="INDOLE-3-GLYCEROL-PHOSPHATE SYNTHASE"/>
    <property type="match status" value="1"/>
</dbReference>
<evidence type="ECO:0000256" key="8">
    <source>
        <dbReference type="ARBA" id="ARBA00023239"/>
    </source>
</evidence>
<sequence>MILDTIFEERRKQLEREKESCSLSTIMSKLKDVDREGNLFLKTLKNTKELFIIGEIKKASPSKGDIAPNIDVEKIARQYHEAQVQAISVLTEERYFKGSSQNIVKARLQTDKPILRKDFIFDPYQIYEAKTIGADCVLLIVAMLNPKELKDLISVAQSIQIDTLVEVHDEEEAKIAQEVGAKIIGINNRNLKDFTVDIRNTEKVMKVIEKDNYIISESGIHTREHIRYIESIGANGALIGESLMIAENIPTKVKELRGYDRG</sequence>
<dbReference type="NCBIfam" id="NF001377">
    <property type="entry name" value="PRK00278.2-4"/>
    <property type="match status" value="1"/>
</dbReference>
<dbReference type="InterPro" id="IPR045186">
    <property type="entry name" value="Indole-3-glycerol_P_synth"/>
</dbReference>
<evidence type="ECO:0000256" key="6">
    <source>
        <dbReference type="ARBA" id="ARBA00022822"/>
    </source>
</evidence>
<dbReference type="InterPro" id="IPR013798">
    <property type="entry name" value="Indole-3-glycerol_P_synth_dom"/>
</dbReference>
<evidence type="ECO:0000313" key="12">
    <source>
        <dbReference type="Proteomes" id="UP000679179"/>
    </source>
</evidence>
<evidence type="ECO:0000256" key="1">
    <source>
        <dbReference type="ARBA" id="ARBA00001633"/>
    </source>
</evidence>
<name>A0A919S1N6_9CLOT</name>
<dbReference type="Gene3D" id="3.20.20.70">
    <property type="entry name" value="Aldolase class I"/>
    <property type="match status" value="1"/>
</dbReference>
<evidence type="ECO:0000256" key="9">
    <source>
        <dbReference type="HAMAP-Rule" id="MF_00134"/>
    </source>
</evidence>
<keyword evidence="4 9" id="KW-0028">Amino-acid biosynthesis</keyword>
<evidence type="ECO:0000256" key="7">
    <source>
        <dbReference type="ARBA" id="ARBA00023141"/>
    </source>
</evidence>
<evidence type="ECO:0000259" key="10">
    <source>
        <dbReference type="Pfam" id="PF00218"/>
    </source>
</evidence>
<dbReference type="GO" id="GO:0000162">
    <property type="term" value="P:L-tryptophan biosynthetic process"/>
    <property type="evidence" value="ECO:0007669"/>
    <property type="project" value="UniProtKB-UniRule"/>
</dbReference>
<dbReference type="PROSITE" id="PS00614">
    <property type="entry name" value="IGPS"/>
    <property type="match status" value="1"/>
</dbReference>
<proteinExistence type="inferred from homology"/>